<dbReference type="PANTHER" id="PTHR13931:SF16">
    <property type="entry name" value="UBIQUITIN CONJUGATION FACTOR E4 A"/>
    <property type="match status" value="1"/>
</dbReference>
<keyword evidence="6" id="KW-0963">Cytoplasm</keyword>
<feature type="compositionally biased region" description="Polar residues" evidence="12">
    <location>
        <begin position="1"/>
        <end position="21"/>
    </location>
</feature>
<keyword evidence="8" id="KW-0833">Ubl conjugation pathway</keyword>
<evidence type="ECO:0000256" key="7">
    <source>
        <dbReference type="ARBA" id="ARBA00022679"/>
    </source>
</evidence>
<evidence type="ECO:0000256" key="8">
    <source>
        <dbReference type="ARBA" id="ARBA00022786"/>
    </source>
</evidence>
<dbReference type="GO" id="GO:0000209">
    <property type="term" value="P:protein polyubiquitination"/>
    <property type="evidence" value="ECO:0007669"/>
    <property type="project" value="TreeGrafter"/>
</dbReference>
<evidence type="ECO:0000256" key="11">
    <source>
        <dbReference type="ARBA" id="ARBA00040077"/>
    </source>
</evidence>
<name>A0A3M7T5C2_BRAPC</name>
<proteinExistence type="inferred from homology"/>
<dbReference type="InterPro" id="IPR013083">
    <property type="entry name" value="Znf_RING/FYVE/PHD"/>
</dbReference>
<dbReference type="UniPathway" id="UPA00143"/>
<dbReference type="GO" id="GO:0006511">
    <property type="term" value="P:ubiquitin-dependent protein catabolic process"/>
    <property type="evidence" value="ECO:0007669"/>
    <property type="project" value="InterPro"/>
</dbReference>
<reference evidence="14 15" key="1">
    <citation type="journal article" date="2018" name="Sci. Rep.">
        <title>Genomic signatures of local adaptation to the degree of environmental predictability in rotifers.</title>
        <authorList>
            <person name="Franch-Gras L."/>
            <person name="Hahn C."/>
            <person name="Garcia-Roger E.M."/>
            <person name="Carmona M.J."/>
            <person name="Serra M."/>
            <person name="Gomez A."/>
        </authorList>
    </citation>
    <scope>NUCLEOTIDE SEQUENCE [LARGE SCALE GENOMIC DNA]</scope>
    <source>
        <strain evidence="14">HYR1</strain>
    </source>
</reference>
<keyword evidence="7" id="KW-0808">Transferase</keyword>
<dbReference type="Gene3D" id="3.30.40.10">
    <property type="entry name" value="Zinc/RING finger domain, C3HC4 (zinc finger)"/>
    <property type="match status" value="1"/>
</dbReference>
<evidence type="ECO:0000259" key="13">
    <source>
        <dbReference type="PROSITE" id="PS51698"/>
    </source>
</evidence>
<gene>
    <name evidence="14" type="ORF">BpHYR1_037236</name>
</gene>
<evidence type="ECO:0000256" key="4">
    <source>
        <dbReference type="ARBA" id="ARBA00007434"/>
    </source>
</evidence>
<dbReference type="SUPFAM" id="SSF57850">
    <property type="entry name" value="RING/U-box"/>
    <property type="match status" value="1"/>
</dbReference>
<dbReference type="PANTHER" id="PTHR13931">
    <property type="entry name" value="UBIQUITINATION FACTOR E4"/>
    <property type="match status" value="1"/>
</dbReference>
<dbReference type="InterPro" id="IPR019474">
    <property type="entry name" value="Ub_conjug_fac_E4_core"/>
</dbReference>
<dbReference type="Proteomes" id="UP000276133">
    <property type="component" value="Unassembled WGS sequence"/>
</dbReference>
<dbReference type="GO" id="GO:0000151">
    <property type="term" value="C:ubiquitin ligase complex"/>
    <property type="evidence" value="ECO:0007669"/>
    <property type="project" value="InterPro"/>
</dbReference>
<keyword evidence="15" id="KW-1185">Reference proteome</keyword>
<comment type="subcellular location">
    <subcellularLocation>
        <location evidence="2">Cytoplasm</location>
    </subcellularLocation>
</comment>
<accession>A0A3M7T5C2</accession>
<comment type="caution">
    <text evidence="14">The sequence shown here is derived from an EMBL/GenBank/DDBJ whole genome shotgun (WGS) entry which is preliminary data.</text>
</comment>
<dbReference type="PROSITE" id="PS51698">
    <property type="entry name" value="U_BOX"/>
    <property type="match status" value="1"/>
</dbReference>
<dbReference type="InterPro" id="IPR003613">
    <property type="entry name" value="Ubox_domain"/>
</dbReference>
<evidence type="ECO:0000256" key="1">
    <source>
        <dbReference type="ARBA" id="ARBA00000900"/>
    </source>
</evidence>
<dbReference type="STRING" id="10195.A0A3M7T5C2"/>
<evidence type="ECO:0000313" key="14">
    <source>
        <dbReference type="EMBL" id="RNA43137.1"/>
    </source>
</evidence>
<feature type="domain" description="U-box" evidence="13">
    <location>
        <begin position="985"/>
        <end position="1059"/>
    </location>
</feature>
<dbReference type="FunFam" id="3.30.40.10:FF:000055">
    <property type="entry name" value="Ubiquitin conjugation factor e4 a"/>
    <property type="match status" value="1"/>
</dbReference>
<evidence type="ECO:0000256" key="10">
    <source>
        <dbReference type="ARBA" id="ARBA00037624"/>
    </source>
</evidence>
<feature type="region of interest" description="Disordered" evidence="12">
    <location>
        <begin position="1"/>
        <end position="24"/>
    </location>
</feature>
<dbReference type="OrthoDB" id="20295at2759"/>
<evidence type="ECO:0000256" key="3">
    <source>
        <dbReference type="ARBA" id="ARBA00004906"/>
    </source>
</evidence>
<comment type="catalytic activity">
    <reaction evidence="1">
        <text>S-ubiquitinyl-[E2 ubiquitin-conjugating enzyme]-L-cysteine + [acceptor protein]-L-lysine = [E2 ubiquitin-conjugating enzyme]-L-cysteine + N(6)-ubiquitinyl-[acceptor protein]-L-lysine.</text>
        <dbReference type="EC" id="2.3.2.27"/>
    </reaction>
</comment>
<evidence type="ECO:0000313" key="15">
    <source>
        <dbReference type="Proteomes" id="UP000276133"/>
    </source>
</evidence>
<dbReference type="GO" id="GO:0036503">
    <property type="term" value="P:ERAD pathway"/>
    <property type="evidence" value="ECO:0007669"/>
    <property type="project" value="InterPro"/>
</dbReference>
<comment type="pathway">
    <text evidence="3">Protein modification; protein ubiquitination.</text>
</comment>
<dbReference type="EC" id="2.3.2.27" evidence="5"/>
<evidence type="ECO:0000256" key="12">
    <source>
        <dbReference type="SAM" id="MobiDB-lite"/>
    </source>
</evidence>
<dbReference type="SMART" id="SM00504">
    <property type="entry name" value="Ubox"/>
    <property type="match status" value="1"/>
</dbReference>
<keyword evidence="9" id="KW-0007">Acetylation</keyword>
<organism evidence="14 15">
    <name type="scientific">Brachionus plicatilis</name>
    <name type="common">Marine rotifer</name>
    <name type="synonym">Brachionus muelleri</name>
    <dbReference type="NCBI Taxonomy" id="10195"/>
    <lineage>
        <taxon>Eukaryota</taxon>
        <taxon>Metazoa</taxon>
        <taxon>Spiralia</taxon>
        <taxon>Gnathifera</taxon>
        <taxon>Rotifera</taxon>
        <taxon>Eurotatoria</taxon>
        <taxon>Monogononta</taxon>
        <taxon>Pseudotrocha</taxon>
        <taxon>Ploima</taxon>
        <taxon>Brachionidae</taxon>
        <taxon>Brachionus</taxon>
    </lineage>
</organism>
<dbReference type="AlphaFoldDB" id="A0A3M7T5C2"/>
<dbReference type="GO" id="GO:0005737">
    <property type="term" value="C:cytoplasm"/>
    <property type="evidence" value="ECO:0007669"/>
    <property type="project" value="UniProtKB-SubCell"/>
</dbReference>
<dbReference type="Pfam" id="PF04564">
    <property type="entry name" value="U-box"/>
    <property type="match status" value="1"/>
</dbReference>
<protein>
    <recommendedName>
        <fullName evidence="11">Ubiquitin conjugation factor E4 A</fullName>
        <ecNumber evidence="5">2.3.2.27</ecNumber>
    </recommendedName>
</protein>
<comment type="similarity">
    <text evidence="4">Belongs to the ubiquitin conjugation factor E4 family.</text>
</comment>
<evidence type="ECO:0000256" key="6">
    <source>
        <dbReference type="ARBA" id="ARBA00022490"/>
    </source>
</evidence>
<dbReference type="Pfam" id="PF10408">
    <property type="entry name" value="Ufd2P_core"/>
    <property type="match status" value="1"/>
</dbReference>
<dbReference type="GO" id="GO:0005634">
    <property type="term" value="C:nucleus"/>
    <property type="evidence" value="ECO:0007669"/>
    <property type="project" value="TreeGrafter"/>
</dbReference>
<dbReference type="GO" id="GO:0034450">
    <property type="term" value="F:ubiquitin-ubiquitin ligase activity"/>
    <property type="evidence" value="ECO:0007669"/>
    <property type="project" value="InterPro"/>
</dbReference>
<dbReference type="CDD" id="cd16657">
    <property type="entry name" value="RING-Ubox_UBE4A"/>
    <property type="match status" value="1"/>
</dbReference>
<sequence length="1061" mass="124406">MNQSNPFATLIQNPSSVLPTDTNKDQSNDINNLYELVFQITLNPFFQNESKEAFLFMGEDSNHPELLSRENLDEILLQRLMLTGQDFIDRRIPKEKPLKAGLGENQFFYLFESFTRLENLKKKFSQINLTDHFHFIQNLIIDMSRTAISVLESEQDSLSKKFYKLITTYGHESELFSKFYHSFIKLIDKSENFFSSESSKMEELVEDPEELKFLNEIFYHFNQSINVQTFDMYSNEFGKSLQLLKLITGPKLMKYLFVHSSFLPEKPQSKGQSWQTDTLIGKLLTPSVLPLEHYKFQSMFGEPQHQFRYFLNTSHMTRHDIEINEKSMHQAQSLISSELVFFFYDHLIKTNSNAKIRNLWLRWCSRCMTDNKAKCQEWSNYGQNAMNMFLSQKNYPSEGFWLNLLEIFLNYSMPFCANRLQDSSKLLKINYNYTNPSIGGKSLTLLDSETKFIPSREAANTQEHSSFNFITDSFFYTHNLIRFSYLSLCQKLTKINSELAKWQEMYQDLAHSTDPQMSRIKTMFENMSCEFLNLLSVMIEEGLVKKMSKFLFNTSLWLSFVSTKAQRSHFSNEKSQPVQLFSKEDFLEKNTNSFNLDILSVIPEFLLTNIVEFLTFVNRFKETLLPELFLDRLATQNELDYSTWYLYLILAFMGRPDRLFNPHIRAQIAESIECLLPRQNAALLDFQKVVSEKIFLNHECSFLICDSLINVFVSIEMSGQSVQFEQKFNYRRPMYELFEYLWNLPSQSSATAKHRKHRDELKRLADYALTNIESHEQPLFLKFLNYLINDANYLLVEGLLLLEKIKTSQDKLELDKMEKSLSNQQRSELESGLKQMVTMAKFHNFMSLKTIQTIKMLTTEIKAIFCHQVLVDRIATMLNDFLLHLVGKNKRKQLKVRNFDEVKFKPKEMVSIICDIYLNLGENRQFCEAICRDGRSYSPDLFQSAIQVLEQIGRDPLWIEQFVEFYTKVDSISEQLKLEEASFDDAPDEFLDPIMSCLMEDPVLLPSSKQIVDKSTISRHLLSDQNDPFNRAPLTLQEVVPATDLKKRIDEWKKSKLNSKS</sequence>
<dbReference type="EMBL" id="REGN01000270">
    <property type="protein sequence ID" value="RNA43137.1"/>
    <property type="molecule type" value="Genomic_DNA"/>
</dbReference>
<evidence type="ECO:0000256" key="9">
    <source>
        <dbReference type="ARBA" id="ARBA00022990"/>
    </source>
</evidence>
<evidence type="ECO:0000256" key="5">
    <source>
        <dbReference type="ARBA" id="ARBA00012483"/>
    </source>
</evidence>
<dbReference type="InterPro" id="IPR045132">
    <property type="entry name" value="UBE4"/>
</dbReference>
<evidence type="ECO:0000256" key="2">
    <source>
        <dbReference type="ARBA" id="ARBA00004496"/>
    </source>
</evidence>
<comment type="function">
    <text evidence="10">Ubiquitin-protein ligase that probably functions as an E3 ligase in conjunction with specific E1 and E2 ligases. May also function as an E4 ligase mediating the assembly of polyubiquitin chains on substrates ubiquitinated by another E3 ubiquitin ligase. Mediates 'Lys-48'-linked polyubiquitination of substrates.</text>
</comment>